<dbReference type="EMBL" id="JBBMFF010000217">
    <property type="protein sequence ID" value="MEQ2511150.1"/>
    <property type="molecule type" value="Genomic_DNA"/>
</dbReference>
<comment type="caution">
    <text evidence="1">The sequence shown here is derived from an EMBL/GenBank/DDBJ whole genome shotgun (WGS) entry which is preliminary data.</text>
</comment>
<accession>A0ABV1G6Y0</accession>
<evidence type="ECO:0000313" key="2">
    <source>
        <dbReference type="Proteomes" id="UP001491552"/>
    </source>
</evidence>
<dbReference type="SUPFAM" id="SSF48695">
    <property type="entry name" value="Multiheme cytochromes"/>
    <property type="match status" value="1"/>
</dbReference>
<proteinExistence type="predicted"/>
<dbReference type="RefSeq" id="WP_349135862.1">
    <property type="nucleotide sequence ID" value="NZ_JBBMFF010000217.1"/>
</dbReference>
<sequence>MEKTMTEARADALMEDGFHCSQCVFPYAAFRLGMDRDEALRLSAGLGGGCFHGDSCGAVTGAAMALSIVFGFDRPNAEEADKLLIEKVHEFQKRFLEENGSLLCRQLLGGYDKADPDAVAPDDAYDNCARYCASACRILDSLIGDRYIR</sequence>
<name>A0ABV1G6Y0_9FIRM</name>
<reference evidence="1 2" key="1">
    <citation type="submission" date="2024-03" db="EMBL/GenBank/DDBJ databases">
        <title>Human intestinal bacterial collection.</title>
        <authorList>
            <person name="Pauvert C."/>
            <person name="Hitch T.C.A."/>
            <person name="Clavel T."/>
        </authorList>
    </citation>
    <scope>NUCLEOTIDE SEQUENCE [LARGE SCALE GENOMIC DNA]</scope>
    <source>
        <strain evidence="1 2">CLA-AA-H192</strain>
    </source>
</reference>
<organism evidence="1 2">
    <name type="scientific">Faecousia intestinalis</name>
    <dbReference type="NCBI Taxonomy" id="3133167"/>
    <lineage>
        <taxon>Bacteria</taxon>
        <taxon>Bacillati</taxon>
        <taxon>Bacillota</taxon>
        <taxon>Clostridia</taxon>
        <taxon>Eubacteriales</taxon>
        <taxon>Oscillospiraceae</taxon>
        <taxon>Faecousia</taxon>
    </lineage>
</organism>
<gene>
    <name evidence="1" type="ORF">WMO66_07815</name>
</gene>
<dbReference type="NCBIfam" id="TIGR01909">
    <property type="entry name" value="C_GCAxxG_C_C"/>
    <property type="match status" value="1"/>
</dbReference>
<dbReference type="Pfam" id="PF09719">
    <property type="entry name" value="C_GCAxxG_C_C"/>
    <property type="match status" value="1"/>
</dbReference>
<dbReference type="InterPro" id="IPR010181">
    <property type="entry name" value="CGCAxxGCC_motif"/>
</dbReference>
<evidence type="ECO:0000313" key="1">
    <source>
        <dbReference type="EMBL" id="MEQ2511150.1"/>
    </source>
</evidence>
<dbReference type="InterPro" id="IPR036280">
    <property type="entry name" value="Multihaem_cyt_sf"/>
</dbReference>
<protein>
    <submittedName>
        <fullName evidence="1">C-GCAxxG-C-C family protein</fullName>
    </submittedName>
</protein>
<keyword evidence="2" id="KW-1185">Reference proteome</keyword>
<dbReference type="Proteomes" id="UP001491552">
    <property type="component" value="Unassembled WGS sequence"/>
</dbReference>